<comment type="caution">
    <text evidence="2">The sequence shown here is derived from an EMBL/GenBank/DDBJ whole genome shotgun (WGS) entry which is preliminary data.</text>
</comment>
<dbReference type="EMBL" id="UWOC01000159">
    <property type="protein sequence ID" value="VCU09540.1"/>
    <property type="molecule type" value="Genomic_DNA"/>
</dbReference>
<accession>A0A3S4BX21</accession>
<gene>
    <name evidence="2" type="ORF">RHODGE_RHODGE_03224</name>
</gene>
<name>A0A3S4BX21_9BRAD</name>
<feature type="transmembrane region" description="Helical" evidence="1">
    <location>
        <begin position="49"/>
        <end position="69"/>
    </location>
</feature>
<dbReference type="Proteomes" id="UP000289200">
    <property type="component" value="Unassembled WGS sequence"/>
</dbReference>
<organism evidence="2 3">
    <name type="scientific">Rhodoplanes serenus</name>
    <dbReference type="NCBI Taxonomy" id="200615"/>
    <lineage>
        <taxon>Bacteria</taxon>
        <taxon>Pseudomonadati</taxon>
        <taxon>Pseudomonadota</taxon>
        <taxon>Alphaproteobacteria</taxon>
        <taxon>Hyphomicrobiales</taxon>
        <taxon>Nitrobacteraceae</taxon>
        <taxon>Rhodoplanes</taxon>
    </lineage>
</organism>
<feature type="transmembrane region" description="Helical" evidence="1">
    <location>
        <begin position="75"/>
        <end position="106"/>
    </location>
</feature>
<protein>
    <submittedName>
        <fullName evidence="2">Uncharacterized protein</fullName>
    </submittedName>
</protein>
<evidence type="ECO:0000313" key="2">
    <source>
        <dbReference type="EMBL" id="VCU09540.1"/>
    </source>
</evidence>
<keyword evidence="1" id="KW-0472">Membrane</keyword>
<keyword evidence="3" id="KW-1185">Reference proteome</keyword>
<feature type="transmembrane region" description="Helical" evidence="1">
    <location>
        <begin position="17"/>
        <end position="37"/>
    </location>
</feature>
<reference evidence="3" key="1">
    <citation type="submission" date="2018-10" db="EMBL/GenBank/DDBJ databases">
        <authorList>
            <person name="Peiro R."/>
            <person name="Begona"/>
            <person name="Cbmso G."/>
            <person name="Lopez M."/>
            <person name="Gonzalez S."/>
            <person name="Sacristan E."/>
            <person name="Castillo E."/>
        </authorList>
    </citation>
    <scope>NUCLEOTIDE SEQUENCE [LARGE SCALE GENOMIC DNA]</scope>
</reference>
<keyword evidence="1" id="KW-1133">Transmembrane helix</keyword>
<sequence length="108" mass="11974">MERTPTERPPVDRAPQYRLSVVLAAALGVLSIVLVELRVAGRLPEDVDAVLGYTIFAGNLVLAVAGLRTPYRPWWLAYLVASLLFMLLIGAATPIDGLWLLSYLLWQR</sequence>
<dbReference type="AlphaFoldDB" id="A0A3S4BX21"/>
<evidence type="ECO:0000256" key="1">
    <source>
        <dbReference type="SAM" id="Phobius"/>
    </source>
</evidence>
<keyword evidence="1" id="KW-0812">Transmembrane</keyword>
<evidence type="ECO:0000313" key="3">
    <source>
        <dbReference type="Proteomes" id="UP000289200"/>
    </source>
</evidence>
<proteinExistence type="predicted"/>